<accession>A0A918XMR0</accession>
<keyword evidence="2" id="KW-1185">Reference proteome</keyword>
<protein>
    <submittedName>
        <fullName evidence="1">Uncharacterized protein</fullName>
    </submittedName>
</protein>
<organism evidence="1 2">
    <name type="scientific">Parahalioglobus pacificus</name>
    <dbReference type="NCBI Taxonomy" id="930806"/>
    <lineage>
        <taxon>Bacteria</taxon>
        <taxon>Pseudomonadati</taxon>
        <taxon>Pseudomonadota</taxon>
        <taxon>Gammaproteobacteria</taxon>
        <taxon>Cellvibrionales</taxon>
        <taxon>Halieaceae</taxon>
        <taxon>Parahalioglobus</taxon>
    </lineage>
</organism>
<reference evidence="1" key="1">
    <citation type="journal article" date="2014" name="Int. J. Syst. Evol. Microbiol.">
        <title>Complete genome sequence of Corynebacterium casei LMG S-19264T (=DSM 44701T), isolated from a smear-ripened cheese.</title>
        <authorList>
            <consortium name="US DOE Joint Genome Institute (JGI-PGF)"/>
            <person name="Walter F."/>
            <person name="Albersmeier A."/>
            <person name="Kalinowski J."/>
            <person name="Ruckert C."/>
        </authorList>
    </citation>
    <scope>NUCLEOTIDE SEQUENCE</scope>
    <source>
        <strain evidence="1">KCTC 23430</strain>
    </source>
</reference>
<dbReference type="EMBL" id="BMYM01000003">
    <property type="protein sequence ID" value="GHD38383.1"/>
    <property type="molecule type" value="Genomic_DNA"/>
</dbReference>
<dbReference type="RefSeq" id="WP_189478528.1">
    <property type="nucleotide sequence ID" value="NZ_BMYM01000003.1"/>
</dbReference>
<dbReference type="AlphaFoldDB" id="A0A918XMR0"/>
<gene>
    <name evidence="1" type="ORF">GCM10007053_28900</name>
</gene>
<dbReference type="Proteomes" id="UP000644693">
    <property type="component" value="Unassembled WGS sequence"/>
</dbReference>
<name>A0A918XMR0_9GAMM</name>
<evidence type="ECO:0000313" key="1">
    <source>
        <dbReference type="EMBL" id="GHD38383.1"/>
    </source>
</evidence>
<comment type="caution">
    <text evidence="1">The sequence shown here is derived from an EMBL/GenBank/DDBJ whole genome shotgun (WGS) entry which is preliminary data.</text>
</comment>
<sequence>MFAAYCPSAMDTGGTEEESLQMEDEVTMSNVKLKVTSQNMSNNKRWIQAVANDGSTTFWYKFSGGNKNNGNNEFEVGTADAEFEVKLKEYDPDVDEEANNITDLKFVDFINKYDAPDITGVVSPNGKRITVTDTCQDDGIFSYGAVVNVTFEDAAGASQTVQITCDPIIVNRRR</sequence>
<reference evidence="1" key="2">
    <citation type="submission" date="2020-09" db="EMBL/GenBank/DDBJ databases">
        <authorList>
            <person name="Sun Q."/>
            <person name="Kim S."/>
        </authorList>
    </citation>
    <scope>NUCLEOTIDE SEQUENCE</scope>
    <source>
        <strain evidence="1">KCTC 23430</strain>
    </source>
</reference>
<evidence type="ECO:0000313" key="2">
    <source>
        <dbReference type="Proteomes" id="UP000644693"/>
    </source>
</evidence>
<proteinExistence type="predicted"/>